<name>A0A9W4JL03_9EURO</name>
<comment type="catalytic activity">
    <reaction evidence="4 8">
        <text>succinate semialdehyde + NADP(+) + H2O = succinate + NADPH + 2 H(+)</text>
        <dbReference type="Rhea" id="RHEA:13213"/>
        <dbReference type="ChEBI" id="CHEBI:15377"/>
        <dbReference type="ChEBI" id="CHEBI:15378"/>
        <dbReference type="ChEBI" id="CHEBI:30031"/>
        <dbReference type="ChEBI" id="CHEBI:57706"/>
        <dbReference type="ChEBI" id="CHEBI:57783"/>
        <dbReference type="ChEBI" id="CHEBI:58349"/>
        <dbReference type="EC" id="1.2.1.16"/>
    </reaction>
</comment>
<keyword evidence="3 7" id="KW-0560">Oxidoreductase</keyword>
<dbReference type="NCBIfam" id="TIGR01780">
    <property type="entry name" value="SSADH"/>
    <property type="match status" value="1"/>
</dbReference>
<protein>
    <recommendedName>
        <fullName evidence="8">Succinate-semialdehyde dehydrogenase</fullName>
        <ecNumber evidence="8">1.2.1.16</ecNumber>
    </recommendedName>
</protein>
<comment type="pathway">
    <text evidence="1 8">Amino-acid degradation; 4-aminobutanoate degradation.</text>
</comment>
<feature type="active site" evidence="6">
    <location>
        <position position="262"/>
    </location>
</feature>
<dbReference type="EC" id="1.2.1.16" evidence="8"/>
<gene>
    <name evidence="10" type="ORF">PSALAMII_LOCUS8627</name>
</gene>
<accession>A0A9W4JL03</accession>
<dbReference type="FunFam" id="3.40.605.10:FF:000005">
    <property type="entry name" value="Succinate-semialdehyde dehydrogenase I"/>
    <property type="match status" value="1"/>
</dbReference>
<dbReference type="InterPro" id="IPR010102">
    <property type="entry name" value="Succ_semiAld_DH"/>
</dbReference>
<dbReference type="PROSITE" id="PS00687">
    <property type="entry name" value="ALDEHYDE_DEHYDR_GLU"/>
    <property type="match status" value="1"/>
</dbReference>
<dbReference type="InterPro" id="IPR029510">
    <property type="entry name" value="Ald_DH_CS_GLU"/>
</dbReference>
<dbReference type="InterPro" id="IPR016163">
    <property type="entry name" value="Ald_DH_C"/>
</dbReference>
<reference evidence="10" key="1">
    <citation type="submission" date="2021-07" db="EMBL/GenBank/DDBJ databases">
        <authorList>
            <person name="Branca A.L. A."/>
        </authorList>
    </citation>
    <scope>NUCLEOTIDE SEQUENCE</scope>
</reference>
<evidence type="ECO:0000256" key="7">
    <source>
        <dbReference type="RuleBase" id="RU003345"/>
    </source>
</evidence>
<feature type="domain" description="Aldehyde dehydrogenase" evidence="9">
    <location>
        <begin position="24"/>
        <end position="486"/>
    </location>
</feature>
<evidence type="ECO:0000256" key="6">
    <source>
        <dbReference type="PROSITE-ProRule" id="PRU10007"/>
    </source>
</evidence>
<dbReference type="InterPro" id="IPR015590">
    <property type="entry name" value="Aldehyde_DH_dom"/>
</dbReference>
<sequence length="499" mass="53247">MTALKVQLKDQSLLIGQNYIDGKWLEAESGKRFDVIDPATGAIVGSCPESNAQDAQRAIASAAAAMPAWRSRSGRNRGRLLRRWYDLIMENQEDLATLITLENGKAKPDAAGEVLFAASFLEWFSEEAARVYGDVIPHSQPNFRVSVLKEPIGVCGLITPWNFPAAMITRKLGPALAAGCTVVVKTAGETPLTANALIKLGERAGIPAGVINSVTALENTPEIGMTLCTSEVVRKISFTGSTRVGKLLAEQSSTSLKKLGLELGGNAPFIVFDDADLDLAVEGTIGSKFKSSGQTCVCSNRIYVQKSIYPEFMHRLKAKVSKFQLGNGFSNETTHGPLVTPAAAQRVAGLVEDAKKRGAVVEMGGSQRTDLGPNFFEPTILTNVTADMALAKEEIFGPVAPIFTFDTEDEVVATSNACDVGLASYIFTKDVTRANRVSELLQFGMVAINTGVVSDAAAPFGGIKHSGMGREGSKYGIEDYLQTKTVVTGNVHVVHKASL</sequence>
<dbReference type="PANTHER" id="PTHR43353">
    <property type="entry name" value="SUCCINATE-SEMIALDEHYDE DEHYDROGENASE, MITOCHONDRIAL"/>
    <property type="match status" value="1"/>
</dbReference>
<evidence type="ECO:0000313" key="11">
    <source>
        <dbReference type="Proteomes" id="UP001152646"/>
    </source>
</evidence>
<dbReference type="PROSITE" id="PS00070">
    <property type="entry name" value="ALDEHYDE_DEHYDR_CYS"/>
    <property type="match status" value="1"/>
</dbReference>
<dbReference type="InterPro" id="IPR050740">
    <property type="entry name" value="Aldehyde_DH_Superfamily"/>
</dbReference>
<comment type="catalytic activity">
    <reaction evidence="5 8">
        <text>succinate semialdehyde + NAD(+) + H2O = succinate + NADH + 2 H(+)</text>
        <dbReference type="Rhea" id="RHEA:13217"/>
        <dbReference type="ChEBI" id="CHEBI:15377"/>
        <dbReference type="ChEBI" id="CHEBI:15378"/>
        <dbReference type="ChEBI" id="CHEBI:30031"/>
        <dbReference type="ChEBI" id="CHEBI:57540"/>
        <dbReference type="ChEBI" id="CHEBI:57706"/>
        <dbReference type="ChEBI" id="CHEBI:57945"/>
        <dbReference type="EC" id="1.2.1.16"/>
    </reaction>
</comment>
<evidence type="ECO:0000256" key="4">
    <source>
        <dbReference type="ARBA" id="ARBA00050387"/>
    </source>
</evidence>
<evidence type="ECO:0000256" key="1">
    <source>
        <dbReference type="ARBA" id="ARBA00005176"/>
    </source>
</evidence>
<dbReference type="InterPro" id="IPR016161">
    <property type="entry name" value="Ald_DH/histidinol_DH"/>
</dbReference>
<dbReference type="InterPro" id="IPR016162">
    <property type="entry name" value="Ald_DH_N"/>
</dbReference>
<evidence type="ECO:0000256" key="8">
    <source>
        <dbReference type="RuleBase" id="RU365091"/>
    </source>
</evidence>
<evidence type="ECO:0000256" key="5">
    <source>
        <dbReference type="ARBA" id="ARBA00052698"/>
    </source>
</evidence>
<dbReference type="EMBL" id="CAJVPA010000211">
    <property type="protein sequence ID" value="CAG8405760.1"/>
    <property type="molecule type" value="Genomic_DNA"/>
</dbReference>
<dbReference type="SUPFAM" id="SSF53720">
    <property type="entry name" value="ALDH-like"/>
    <property type="match status" value="1"/>
</dbReference>
<evidence type="ECO:0000256" key="3">
    <source>
        <dbReference type="ARBA" id="ARBA00023002"/>
    </source>
</evidence>
<dbReference type="Gene3D" id="3.40.605.10">
    <property type="entry name" value="Aldehyde Dehydrogenase, Chain A, domain 1"/>
    <property type="match status" value="1"/>
</dbReference>
<comment type="caution">
    <text evidence="10">The sequence shown here is derived from an EMBL/GenBank/DDBJ whole genome shotgun (WGS) entry which is preliminary data.</text>
</comment>
<dbReference type="Pfam" id="PF00171">
    <property type="entry name" value="Aldedh"/>
    <property type="match status" value="1"/>
</dbReference>
<organism evidence="10 11">
    <name type="scientific">Penicillium salamii</name>
    <dbReference type="NCBI Taxonomy" id="1612424"/>
    <lineage>
        <taxon>Eukaryota</taxon>
        <taxon>Fungi</taxon>
        <taxon>Dikarya</taxon>
        <taxon>Ascomycota</taxon>
        <taxon>Pezizomycotina</taxon>
        <taxon>Eurotiomycetes</taxon>
        <taxon>Eurotiomycetidae</taxon>
        <taxon>Eurotiales</taxon>
        <taxon>Aspergillaceae</taxon>
        <taxon>Penicillium</taxon>
    </lineage>
</organism>
<dbReference type="OrthoDB" id="310895at2759"/>
<dbReference type="CDD" id="cd07103">
    <property type="entry name" value="ALDH_F5_SSADH_GabD"/>
    <property type="match status" value="1"/>
</dbReference>
<dbReference type="AlphaFoldDB" id="A0A9W4JL03"/>
<dbReference type="GO" id="GO:0005737">
    <property type="term" value="C:cytoplasm"/>
    <property type="evidence" value="ECO:0007669"/>
    <property type="project" value="TreeGrafter"/>
</dbReference>
<dbReference type="InterPro" id="IPR016160">
    <property type="entry name" value="Ald_DH_CS_CYS"/>
</dbReference>
<dbReference type="GO" id="GO:0004777">
    <property type="term" value="F:succinate-semialdehyde dehydrogenase (NAD+) activity"/>
    <property type="evidence" value="ECO:0007669"/>
    <property type="project" value="UniProtKB-UniRule"/>
</dbReference>
<dbReference type="Proteomes" id="UP001152646">
    <property type="component" value="Unassembled WGS sequence"/>
</dbReference>
<comment type="similarity">
    <text evidence="2 7">Belongs to the aldehyde dehydrogenase family.</text>
</comment>
<proteinExistence type="inferred from homology"/>
<dbReference type="GO" id="GO:0009450">
    <property type="term" value="P:gamma-aminobutyric acid catabolic process"/>
    <property type="evidence" value="ECO:0007669"/>
    <property type="project" value="InterPro"/>
</dbReference>
<dbReference type="FunFam" id="3.40.309.10:FF:000004">
    <property type="entry name" value="Succinate-semialdehyde dehydrogenase I"/>
    <property type="match status" value="1"/>
</dbReference>
<dbReference type="PANTHER" id="PTHR43353:SF11">
    <property type="entry name" value="SUCCINATE SEMIALDEHYDE DEHYDROGENASE (EUROFUNG)"/>
    <property type="match status" value="1"/>
</dbReference>
<evidence type="ECO:0000256" key="2">
    <source>
        <dbReference type="ARBA" id="ARBA00009986"/>
    </source>
</evidence>
<evidence type="ECO:0000313" key="10">
    <source>
        <dbReference type="EMBL" id="CAG8405760.1"/>
    </source>
</evidence>
<evidence type="ECO:0000259" key="9">
    <source>
        <dbReference type="Pfam" id="PF00171"/>
    </source>
</evidence>
<dbReference type="Gene3D" id="3.40.309.10">
    <property type="entry name" value="Aldehyde Dehydrogenase, Chain A, domain 2"/>
    <property type="match status" value="1"/>
</dbReference>